<dbReference type="CDD" id="cd01646">
    <property type="entry name" value="RT_Bac_retron_I"/>
    <property type="match status" value="1"/>
</dbReference>
<dbReference type="GO" id="GO:0003964">
    <property type="term" value="F:RNA-directed DNA polymerase activity"/>
    <property type="evidence" value="ECO:0007669"/>
    <property type="project" value="UniProtKB-KW"/>
</dbReference>
<dbReference type="EMBL" id="AAKTUS010000167">
    <property type="protein sequence ID" value="ECV6529749.1"/>
    <property type="molecule type" value="Genomic_DNA"/>
</dbReference>
<keyword evidence="1" id="KW-0808">Transferase</keyword>
<dbReference type="AlphaFoldDB" id="A0A610QT69"/>
<reference evidence="1" key="1">
    <citation type="submission" date="2019-09" db="EMBL/GenBank/DDBJ databases">
        <authorList>
            <consortium name="GenomeTrakr network: Whole genome sequencing for foodborne pathogen traceback"/>
        </authorList>
    </citation>
    <scope>NUCLEOTIDE SEQUENCE</scope>
    <source>
        <strain evidence="1">FSIS21925428</strain>
    </source>
</reference>
<comment type="caution">
    <text evidence="1">The sequence shown here is derived from an EMBL/GenBank/DDBJ whole genome shotgun (WGS) entry which is preliminary data.</text>
</comment>
<keyword evidence="1" id="KW-0548">Nucleotidyltransferase</keyword>
<name>A0A610QT69_SALER</name>
<gene>
    <name evidence="1" type="ORF">F3M78_24585</name>
</gene>
<accession>A0A610QT69</accession>
<keyword evidence="1" id="KW-0695">RNA-directed DNA polymerase</keyword>
<proteinExistence type="predicted"/>
<feature type="non-terminal residue" evidence="1">
    <location>
        <position position="1"/>
    </location>
</feature>
<organism evidence="1">
    <name type="scientific">Salmonella enterica</name>
    <name type="common">Salmonella choleraesuis</name>
    <dbReference type="NCBI Taxonomy" id="28901"/>
    <lineage>
        <taxon>Bacteria</taxon>
        <taxon>Pseudomonadati</taxon>
        <taxon>Pseudomonadota</taxon>
        <taxon>Gammaproteobacteria</taxon>
        <taxon>Enterobacterales</taxon>
        <taxon>Enterobacteriaceae</taxon>
        <taxon>Salmonella</taxon>
    </lineage>
</organism>
<protein>
    <submittedName>
        <fullName evidence="1">RNA-directed DNA polymerase</fullName>
    </submittedName>
</protein>
<evidence type="ECO:0000313" key="1">
    <source>
        <dbReference type="EMBL" id="ECV6529749.1"/>
    </source>
</evidence>
<sequence>SMELSLYLNEKISQMHDMYKQIIAPYICVTHEESVSKGIPIGFTSSAILANWYLSDFDADIKSKINPAYYGRYVDDILFVFSSPSIQPSEKGKEIINFIDSALGDFINHDNKGDAIFRLSDEYHSLPIQKDKLIFHYFDRNHSLAGLRVFKQEVENRSSAFRFLPDEHIESDLDKFAYDVLLNGSANKFRSIMGLAENETELSKYISSHILAHRLCNLTSNESTLKQITLFFRGENCIRFSRL</sequence>
<feature type="non-terminal residue" evidence="1">
    <location>
        <position position="243"/>
    </location>
</feature>